<keyword evidence="7" id="KW-0418">Kinase</keyword>
<dbReference type="GO" id="GO:0006298">
    <property type="term" value="P:mismatch repair"/>
    <property type="evidence" value="ECO:0007669"/>
    <property type="project" value="TreeGrafter"/>
</dbReference>
<keyword evidence="10 12" id="KW-0539">Nucleus</keyword>
<dbReference type="HAMAP" id="MF_00317">
    <property type="entry name" value="DNApol_clamp_arch"/>
    <property type="match status" value="1"/>
</dbReference>
<dbReference type="InterPro" id="IPR022659">
    <property type="entry name" value="Pr_cel_nuc_antig_CS"/>
</dbReference>
<dbReference type="PANTHER" id="PTHR11352">
    <property type="entry name" value="PROLIFERATING CELL NUCLEAR ANTIGEN"/>
    <property type="match status" value="1"/>
</dbReference>
<dbReference type="STRING" id="1126212.K2SLP9"/>
<evidence type="ECO:0000256" key="3">
    <source>
        <dbReference type="ARBA" id="ARBA00010462"/>
    </source>
</evidence>
<comment type="similarity">
    <text evidence="2">Belongs to the pyridoxine kinase family.</text>
</comment>
<dbReference type="AlphaFoldDB" id="K2SLP9"/>
<evidence type="ECO:0000256" key="12">
    <source>
        <dbReference type="RuleBase" id="RU000641"/>
    </source>
</evidence>
<evidence type="ECO:0000256" key="2">
    <source>
        <dbReference type="ARBA" id="ARBA00008805"/>
    </source>
</evidence>
<dbReference type="NCBIfam" id="TIGR00590">
    <property type="entry name" value="pcna"/>
    <property type="match status" value="1"/>
</dbReference>
<dbReference type="InParanoid" id="K2SLP9"/>
<dbReference type="InterPro" id="IPR029056">
    <property type="entry name" value="Ribokinase-like"/>
</dbReference>
<evidence type="ECO:0000313" key="18">
    <source>
        <dbReference type="Proteomes" id="UP000007129"/>
    </source>
</evidence>
<evidence type="ECO:0000256" key="9">
    <source>
        <dbReference type="ARBA" id="ARBA00023125"/>
    </source>
</evidence>
<evidence type="ECO:0000256" key="7">
    <source>
        <dbReference type="ARBA" id="ARBA00022777"/>
    </source>
</evidence>
<dbReference type="GO" id="GO:0006273">
    <property type="term" value="P:lagging strand elongation"/>
    <property type="evidence" value="ECO:0007669"/>
    <property type="project" value="UniProtKB-ARBA"/>
</dbReference>
<dbReference type="EMBL" id="AHHD01000229">
    <property type="protein sequence ID" value="EKG17680.1"/>
    <property type="molecule type" value="Genomic_DNA"/>
</dbReference>
<dbReference type="PROSITE" id="PS00293">
    <property type="entry name" value="PCNA_2"/>
    <property type="match status" value="1"/>
</dbReference>
<comment type="caution">
    <text evidence="17">The sequence shown here is derived from an EMBL/GenBank/DDBJ whole genome shotgun (WGS) entry which is preliminary data.</text>
</comment>
<dbReference type="Gene3D" id="3.40.1190.20">
    <property type="match status" value="1"/>
</dbReference>
<keyword evidence="6" id="KW-0547">Nucleotide-binding</keyword>
<dbReference type="PRINTS" id="PR00339">
    <property type="entry name" value="PCNACYCLIN"/>
</dbReference>
<dbReference type="GO" id="GO:0070987">
    <property type="term" value="P:error-free translesion synthesis"/>
    <property type="evidence" value="ECO:0007669"/>
    <property type="project" value="UniProtKB-ARBA"/>
</dbReference>
<evidence type="ECO:0000256" key="10">
    <source>
        <dbReference type="ARBA" id="ARBA00023242"/>
    </source>
</evidence>
<dbReference type="HOGENOM" id="CLU_405467_0_0_1"/>
<dbReference type="GO" id="GO:0030337">
    <property type="term" value="F:DNA polymerase processivity factor activity"/>
    <property type="evidence" value="ECO:0007669"/>
    <property type="project" value="InterPro"/>
</dbReference>
<dbReference type="FunFam" id="3.10.150.10:FF:000006">
    <property type="entry name" value="Proliferating cell nuclear antigen"/>
    <property type="match status" value="1"/>
</dbReference>
<evidence type="ECO:0000256" key="1">
    <source>
        <dbReference type="ARBA" id="ARBA00004123"/>
    </source>
</evidence>
<dbReference type="SUPFAM" id="SSF55979">
    <property type="entry name" value="DNA clamp"/>
    <property type="match status" value="2"/>
</dbReference>
<dbReference type="InterPro" id="IPR000730">
    <property type="entry name" value="Pr_cel_nuc_antig"/>
</dbReference>
<dbReference type="InterPro" id="IPR046938">
    <property type="entry name" value="DNA_clamp_sf"/>
</dbReference>
<dbReference type="InterPro" id="IPR022648">
    <property type="entry name" value="Pr_cel_nuc_antig_N"/>
</dbReference>
<evidence type="ECO:0000313" key="17">
    <source>
        <dbReference type="EMBL" id="EKG17680.1"/>
    </source>
</evidence>
<keyword evidence="5 13" id="KW-0235">DNA replication</keyword>
<dbReference type="GO" id="GO:0006272">
    <property type="term" value="P:leading strand elongation"/>
    <property type="evidence" value="ECO:0007669"/>
    <property type="project" value="TreeGrafter"/>
</dbReference>
<keyword evidence="4" id="KW-0808">Transferase</keyword>
<sequence length="678" mass="75027">MTTDMKKTRYPNSFSQTARHLLQPHTIKMLEARLEQANLLKKVVDAIKNLVQDCNFDCNDSGIALQAMDNSHVALVSMMLKSESFSPFRCDRNIALGINLTSLTKVLRCAQNEDILTLKAEDAPDVVNFTFESAQSDRISEYDIKLMDIDQEHLGIPETDYAATITMPSTEFQRITRDLMALSESVAIECTKEGVKFSCQGDIGSGSVTLRQHTDVEKEENNVEIDLSEPVSLTFSLKYLSNFTAATGLSSKVRLCLSNEVPLLVEYSLSNNSYLRFYLAPKIGDEDYVGNTMATFIMQALGCEVSAINTVHYSNHTAYKQVKGRKTTADEILELYEGLKQSHLNNFDVLLSGYMPSAEAVQAVGKIGRDLRLNASVKPGSFFWVLDPVMGDQGRCYVPEDEIPQYKALLREADLILPNQFEAELLSETKITNLATLATALQRLHRSYHIPHIIITSLRLDPSDNTTILPSSTQNPSHLTVIGSTARADHSPRLFRIDAPAYPLFFSGTGDMFAALTVARLREECARAGLLGEASWRSRDDVTPAELPLAKAAEKVLESMHVVLGKTAVECEKEMQKVAAEESRLSGSIGADGDQEAEREREFKRHLRRMRASEVRVVRNVGDLLLLDDGTQREKFAATPVVVEGMDTEAGKKIPDELGVTDLGVGQKSEGAMQVETA</sequence>
<accession>K2SLP9</accession>
<dbReference type="Pfam" id="PF02747">
    <property type="entry name" value="PCNA_C"/>
    <property type="match status" value="1"/>
</dbReference>
<feature type="domain" description="Proliferating cell nuclear antigen PCNA N-terminal" evidence="14">
    <location>
        <begin position="29"/>
        <end position="151"/>
    </location>
</feature>
<evidence type="ECO:0000256" key="6">
    <source>
        <dbReference type="ARBA" id="ARBA00022741"/>
    </source>
</evidence>
<comment type="subcellular location">
    <subcellularLocation>
        <location evidence="1 12">Nucleus</location>
    </subcellularLocation>
</comment>
<dbReference type="Pfam" id="PF00705">
    <property type="entry name" value="PCNA_N"/>
    <property type="match status" value="1"/>
</dbReference>
<name>K2SLP9_MACPH</name>
<dbReference type="eggNOG" id="KOG2599">
    <property type="taxonomic scope" value="Eukaryota"/>
</dbReference>
<comment type="function">
    <text evidence="11">This protein is an auxiliary protein of DNA polymerase delta and is involved in the control of eukaryotic DNA replication by increasing the polymerase's processibility during elongation of the leading strand. Involved in DNA repair.</text>
</comment>
<protein>
    <recommendedName>
        <fullName evidence="12">DNA sliding clamp PCNA</fullName>
    </recommendedName>
</protein>
<dbReference type="InterPro" id="IPR013749">
    <property type="entry name" value="PM/HMP-P_kinase-1"/>
</dbReference>
<reference evidence="17 18" key="1">
    <citation type="journal article" date="2012" name="BMC Genomics">
        <title>Tools to kill: Genome of one of the most destructive plant pathogenic fungi Macrophomina phaseolina.</title>
        <authorList>
            <person name="Islam M.S."/>
            <person name="Haque M.S."/>
            <person name="Islam M.M."/>
            <person name="Emdad E.M."/>
            <person name="Halim A."/>
            <person name="Hossen Q.M.M."/>
            <person name="Hossain M.Z."/>
            <person name="Ahmed B."/>
            <person name="Rahim S."/>
            <person name="Rahman M.S."/>
            <person name="Alam M.M."/>
            <person name="Hou S."/>
            <person name="Wan X."/>
            <person name="Saito J.A."/>
            <person name="Alam M."/>
        </authorList>
    </citation>
    <scope>NUCLEOTIDE SEQUENCE [LARGE SCALE GENOMIC DNA]</scope>
    <source>
        <strain evidence="17 18">MS6</strain>
    </source>
</reference>
<keyword evidence="8" id="KW-0067">ATP-binding</keyword>
<dbReference type="GO" id="GO:0005524">
    <property type="term" value="F:ATP binding"/>
    <property type="evidence" value="ECO:0007669"/>
    <property type="project" value="UniProtKB-KW"/>
</dbReference>
<evidence type="ECO:0000256" key="5">
    <source>
        <dbReference type="ARBA" id="ARBA00022705"/>
    </source>
</evidence>
<dbReference type="GO" id="GO:0009443">
    <property type="term" value="P:pyridoxal 5'-phosphate salvage"/>
    <property type="evidence" value="ECO:0007669"/>
    <property type="project" value="InterPro"/>
</dbReference>
<dbReference type="GO" id="GO:0008478">
    <property type="term" value="F:pyridoxal kinase activity"/>
    <property type="evidence" value="ECO:0007669"/>
    <property type="project" value="InterPro"/>
</dbReference>
<evidence type="ECO:0000259" key="15">
    <source>
        <dbReference type="Pfam" id="PF02747"/>
    </source>
</evidence>
<evidence type="ECO:0000259" key="16">
    <source>
        <dbReference type="Pfam" id="PF08543"/>
    </source>
</evidence>
<evidence type="ECO:0000256" key="13">
    <source>
        <dbReference type="RuleBase" id="RU003671"/>
    </source>
</evidence>
<dbReference type="InterPro" id="IPR022649">
    <property type="entry name" value="Pr_cel_nuc_antig_C"/>
</dbReference>
<dbReference type="FunFam" id="3.10.150.10:FF:000008">
    <property type="entry name" value="Proliferating cell nuclear antigen"/>
    <property type="match status" value="1"/>
</dbReference>
<comment type="similarity">
    <text evidence="3 13">Belongs to the PCNA family.</text>
</comment>
<dbReference type="CDD" id="cd01173">
    <property type="entry name" value="pyridoxal_pyridoxamine_kinase"/>
    <property type="match status" value="1"/>
</dbReference>
<dbReference type="SUPFAM" id="SSF53613">
    <property type="entry name" value="Ribokinase-like"/>
    <property type="match status" value="1"/>
</dbReference>
<dbReference type="PANTHER" id="PTHR11352:SF0">
    <property type="entry name" value="PROLIFERATING CELL NUCLEAR ANTIGEN"/>
    <property type="match status" value="1"/>
</dbReference>
<gene>
    <name evidence="17" type="ORF">MPH_05129</name>
</gene>
<keyword evidence="9 13" id="KW-0238">DNA-binding</keyword>
<dbReference type="CDD" id="cd00577">
    <property type="entry name" value="PCNA"/>
    <property type="match status" value="1"/>
</dbReference>
<dbReference type="OrthoDB" id="2104723at2759"/>
<dbReference type="GO" id="GO:0043626">
    <property type="term" value="C:PCNA complex"/>
    <property type="evidence" value="ECO:0007669"/>
    <property type="project" value="UniProtKB-ARBA"/>
</dbReference>
<evidence type="ECO:0000256" key="11">
    <source>
        <dbReference type="ARBA" id="ARBA00054163"/>
    </source>
</evidence>
<dbReference type="InterPro" id="IPR004625">
    <property type="entry name" value="PyrdxlKinase"/>
</dbReference>
<dbReference type="Proteomes" id="UP000007129">
    <property type="component" value="Unassembled WGS sequence"/>
</dbReference>
<evidence type="ECO:0000256" key="8">
    <source>
        <dbReference type="ARBA" id="ARBA00022840"/>
    </source>
</evidence>
<feature type="domain" description="Pyridoxamine kinase/Phosphomethylpyrimidine kinase" evidence="16">
    <location>
        <begin position="383"/>
        <end position="464"/>
    </location>
</feature>
<dbReference type="Gene3D" id="3.10.150.10">
    <property type="entry name" value="DNA Polymerase III, subunit A, domain 2"/>
    <property type="match status" value="2"/>
</dbReference>
<evidence type="ECO:0000259" key="14">
    <source>
        <dbReference type="Pfam" id="PF00705"/>
    </source>
</evidence>
<dbReference type="eggNOG" id="KOG1636">
    <property type="taxonomic scope" value="Eukaryota"/>
</dbReference>
<comment type="function">
    <text evidence="12">This protein is an auxiliary protein of DNA polymerase delta and is involved in the control of eukaryotic DNA replication by increasing the polymerase's processivity during elongation of the leading strand.</text>
</comment>
<feature type="domain" description="Proliferating cell nuclear antigen PCNA C-terminal" evidence="15">
    <location>
        <begin position="155"/>
        <end position="282"/>
    </location>
</feature>
<dbReference type="GO" id="GO:0003677">
    <property type="term" value="F:DNA binding"/>
    <property type="evidence" value="ECO:0007669"/>
    <property type="project" value="UniProtKB-KW"/>
</dbReference>
<proteinExistence type="inferred from homology"/>
<dbReference type="PROSITE" id="PS01251">
    <property type="entry name" value="PCNA_1"/>
    <property type="match status" value="1"/>
</dbReference>
<organism evidence="17 18">
    <name type="scientific">Macrophomina phaseolina (strain MS6)</name>
    <name type="common">Charcoal rot fungus</name>
    <dbReference type="NCBI Taxonomy" id="1126212"/>
    <lineage>
        <taxon>Eukaryota</taxon>
        <taxon>Fungi</taxon>
        <taxon>Dikarya</taxon>
        <taxon>Ascomycota</taxon>
        <taxon>Pezizomycotina</taxon>
        <taxon>Dothideomycetes</taxon>
        <taxon>Dothideomycetes incertae sedis</taxon>
        <taxon>Botryosphaeriales</taxon>
        <taxon>Botryosphaeriaceae</taxon>
        <taxon>Macrophomina</taxon>
    </lineage>
</organism>
<evidence type="ECO:0000256" key="4">
    <source>
        <dbReference type="ARBA" id="ARBA00022679"/>
    </source>
</evidence>
<dbReference type="VEuPathDB" id="FungiDB:MPH_05129"/>
<dbReference type="Pfam" id="PF08543">
    <property type="entry name" value="Phos_pyr_kin"/>
    <property type="match status" value="1"/>
</dbReference>
<dbReference type="GO" id="GO:0006275">
    <property type="term" value="P:regulation of DNA replication"/>
    <property type="evidence" value="ECO:0007669"/>
    <property type="project" value="InterPro"/>
</dbReference>